<feature type="domain" description="Fido" evidence="3">
    <location>
        <begin position="103"/>
        <end position="254"/>
    </location>
</feature>
<dbReference type="PROSITE" id="PS51459">
    <property type="entry name" value="FIDO"/>
    <property type="match status" value="1"/>
</dbReference>
<dbReference type="InterPro" id="IPR040198">
    <property type="entry name" value="Fido_containing"/>
</dbReference>
<evidence type="ECO:0000313" key="5">
    <source>
        <dbReference type="Proteomes" id="UP000699691"/>
    </source>
</evidence>
<evidence type="ECO:0000256" key="1">
    <source>
        <dbReference type="PIRSR" id="PIRSR640198-1"/>
    </source>
</evidence>
<evidence type="ECO:0000256" key="2">
    <source>
        <dbReference type="PIRSR" id="PIRSR640198-3"/>
    </source>
</evidence>
<evidence type="ECO:0000259" key="3">
    <source>
        <dbReference type="PROSITE" id="PS51459"/>
    </source>
</evidence>
<evidence type="ECO:0000313" key="4">
    <source>
        <dbReference type="EMBL" id="MCA9397254.1"/>
    </source>
</evidence>
<dbReference type="Pfam" id="PF02661">
    <property type="entry name" value="Fic"/>
    <property type="match status" value="1"/>
</dbReference>
<dbReference type="InterPro" id="IPR036388">
    <property type="entry name" value="WH-like_DNA-bd_sf"/>
</dbReference>
<feature type="site" description="Important for autoinhibition of adenylyltransferase activity" evidence="2">
    <location>
        <position position="55"/>
    </location>
</feature>
<organism evidence="4 5">
    <name type="scientific">candidate division WWE3 bacterium</name>
    <dbReference type="NCBI Taxonomy" id="2053526"/>
    <lineage>
        <taxon>Bacteria</taxon>
        <taxon>Katanobacteria</taxon>
    </lineage>
</organism>
<dbReference type="Gene3D" id="1.10.10.10">
    <property type="entry name" value="Winged helix-like DNA-binding domain superfamily/Winged helix DNA-binding domain"/>
    <property type="match status" value="1"/>
</dbReference>
<protein>
    <submittedName>
        <fullName evidence="4">Fic family protein</fullName>
    </submittedName>
</protein>
<proteinExistence type="predicted"/>
<name>A0A955RVW6_UNCKA</name>
<dbReference type="PANTHER" id="PTHR13504">
    <property type="entry name" value="FIDO DOMAIN-CONTAINING PROTEIN DDB_G0283145"/>
    <property type="match status" value="1"/>
</dbReference>
<dbReference type="InterPro" id="IPR036597">
    <property type="entry name" value="Fido-like_dom_sf"/>
</dbReference>
<sequence>MFHPNYTISHTILTHISQIEASKEVIENAPLIPYWERQFREEKALRQIHHSTKLEGNMLSLDEVQKVLDGETVVAKRREVQEVINYRKVTEYIDRFQKGDSLITEETLKDIHSLLVENILPTEWAGTYRTTNVVIQASDTKEVTHRAPNHELVPELMQSIFDWFNGEATLHVHPVLKSGILHVAIGKIHPFIEANGRSSRSISTLSLYDDGYDIKKFFSLDEYYDEDPISYYLALQTVDGLDGDMTKWLEFFCEGLAVELDRVKRRVLEMSKDFRLRKERGQIALNERQEEILKFLELHGQIRNQDWRDLFPDVSDDSILRDLKDMIDKDIVIKKGKTKAARYELVE</sequence>
<dbReference type="PANTHER" id="PTHR13504:SF38">
    <property type="entry name" value="FIDO DOMAIN-CONTAINING PROTEIN"/>
    <property type="match status" value="1"/>
</dbReference>
<dbReference type="Proteomes" id="UP000699691">
    <property type="component" value="Unassembled WGS sequence"/>
</dbReference>
<reference evidence="4" key="1">
    <citation type="submission" date="2020-04" db="EMBL/GenBank/DDBJ databases">
        <authorList>
            <person name="Zhang T."/>
        </authorList>
    </citation>
    <scope>NUCLEOTIDE SEQUENCE</scope>
    <source>
        <strain evidence="4">HKST-UBA02</strain>
    </source>
</reference>
<dbReference type="InterPro" id="IPR003812">
    <property type="entry name" value="Fido"/>
</dbReference>
<feature type="active site" evidence="1">
    <location>
        <position position="189"/>
    </location>
</feature>
<dbReference type="SUPFAM" id="SSF140931">
    <property type="entry name" value="Fic-like"/>
    <property type="match status" value="1"/>
</dbReference>
<dbReference type="EMBL" id="JAGQKY010000007">
    <property type="protein sequence ID" value="MCA9397254.1"/>
    <property type="molecule type" value="Genomic_DNA"/>
</dbReference>
<accession>A0A955RVW6</accession>
<dbReference type="AlphaFoldDB" id="A0A955RVW6"/>
<comment type="caution">
    <text evidence="4">The sequence shown here is derived from an EMBL/GenBank/DDBJ whole genome shotgun (WGS) entry which is preliminary data.</text>
</comment>
<gene>
    <name evidence="4" type="ORF">KC573_00335</name>
</gene>
<dbReference type="Gene3D" id="1.10.3290.10">
    <property type="entry name" value="Fido-like domain"/>
    <property type="match status" value="1"/>
</dbReference>
<reference evidence="4" key="2">
    <citation type="journal article" date="2021" name="Microbiome">
        <title>Successional dynamics and alternative stable states in a saline activated sludge microbial community over 9 years.</title>
        <authorList>
            <person name="Wang Y."/>
            <person name="Ye J."/>
            <person name="Ju F."/>
            <person name="Liu L."/>
            <person name="Boyd J.A."/>
            <person name="Deng Y."/>
            <person name="Parks D.H."/>
            <person name="Jiang X."/>
            <person name="Yin X."/>
            <person name="Woodcroft B.J."/>
            <person name="Tyson G.W."/>
            <person name="Hugenholtz P."/>
            <person name="Polz M.F."/>
            <person name="Zhang T."/>
        </authorList>
    </citation>
    <scope>NUCLEOTIDE SEQUENCE</scope>
    <source>
        <strain evidence="4">HKST-UBA02</strain>
    </source>
</reference>